<name>V8NGH0_OPHHA</name>
<evidence type="ECO:0000313" key="2">
    <source>
        <dbReference type="Proteomes" id="UP000018936"/>
    </source>
</evidence>
<keyword evidence="2" id="KW-1185">Reference proteome</keyword>
<dbReference type="EMBL" id="AZIM01004118">
    <property type="protein sequence ID" value="ETE61180.1"/>
    <property type="molecule type" value="Genomic_DNA"/>
</dbReference>
<protein>
    <submittedName>
        <fullName evidence="1">Uncharacterized protein</fullName>
    </submittedName>
</protein>
<sequence length="194" mass="22372">MLLPHSSFSRRLLLTGAHGIIQFVPDQGFMMQLDEMCILSSENDVEEIVTKIKYRLREDNKMNYCVQEIYEAHSAANSNCYMQPSEYCTYIEDSQSYGSCDAQVLHNNNIYMEQAWAVNQPYTCSYPGNVFKSEYSDMDMALHQYNQTEYFTEEKPTFSQVQSPAFSQKKAHLLANNSSVIKMDAAELWISLVM</sequence>
<proteinExistence type="predicted"/>
<accession>V8NGH0</accession>
<dbReference type="OrthoDB" id="6081310at2759"/>
<gene>
    <name evidence="1" type="ORF">L345_13071</name>
</gene>
<feature type="non-terminal residue" evidence="1">
    <location>
        <position position="1"/>
    </location>
</feature>
<comment type="caution">
    <text evidence="1">The sequence shown here is derived from an EMBL/GenBank/DDBJ whole genome shotgun (WGS) entry which is preliminary data.</text>
</comment>
<feature type="non-terminal residue" evidence="1">
    <location>
        <position position="194"/>
    </location>
</feature>
<dbReference type="AlphaFoldDB" id="V8NGH0"/>
<reference evidence="1 2" key="1">
    <citation type="journal article" date="2013" name="Proc. Natl. Acad. Sci. U.S.A.">
        <title>The king cobra genome reveals dynamic gene evolution and adaptation in the snake venom system.</title>
        <authorList>
            <person name="Vonk F.J."/>
            <person name="Casewell N.R."/>
            <person name="Henkel C.V."/>
            <person name="Heimberg A.M."/>
            <person name="Jansen H.J."/>
            <person name="McCleary R.J."/>
            <person name="Kerkkamp H.M."/>
            <person name="Vos R.A."/>
            <person name="Guerreiro I."/>
            <person name="Calvete J.J."/>
            <person name="Wuster W."/>
            <person name="Woods A.E."/>
            <person name="Logan J.M."/>
            <person name="Harrison R.A."/>
            <person name="Castoe T.A."/>
            <person name="de Koning A.P."/>
            <person name="Pollock D.D."/>
            <person name="Yandell M."/>
            <person name="Calderon D."/>
            <person name="Renjifo C."/>
            <person name="Currier R.B."/>
            <person name="Salgado D."/>
            <person name="Pla D."/>
            <person name="Sanz L."/>
            <person name="Hyder A.S."/>
            <person name="Ribeiro J.M."/>
            <person name="Arntzen J.W."/>
            <person name="van den Thillart G.E."/>
            <person name="Boetzer M."/>
            <person name="Pirovano W."/>
            <person name="Dirks R.P."/>
            <person name="Spaink H.P."/>
            <person name="Duboule D."/>
            <person name="McGlinn E."/>
            <person name="Kini R.M."/>
            <person name="Richardson M.K."/>
        </authorList>
    </citation>
    <scope>NUCLEOTIDE SEQUENCE</scope>
    <source>
        <tissue evidence="1">Blood</tissue>
    </source>
</reference>
<organism evidence="1 2">
    <name type="scientific">Ophiophagus hannah</name>
    <name type="common">King cobra</name>
    <name type="synonym">Naja hannah</name>
    <dbReference type="NCBI Taxonomy" id="8665"/>
    <lineage>
        <taxon>Eukaryota</taxon>
        <taxon>Metazoa</taxon>
        <taxon>Chordata</taxon>
        <taxon>Craniata</taxon>
        <taxon>Vertebrata</taxon>
        <taxon>Euteleostomi</taxon>
        <taxon>Lepidosauria</taxon>
        <taxon>Squamata</taxon>
        <taxon>Bifurcata</taxon>
        <taxon>Unidentata</taxon>
        <taxon>Episquamata</taxon>
        <taxon>Toxicofera</taxon>
        <taxon>Serpentes</taxon>
        <taxon>Colubroidea</taxon>
        <taxon>Elapidae</taxon>
        <taxon>Elapinae</taxon>
        <taxon>Ophiophagus</taxon>
    </lineage>
</organism>
<evidence type="ECO:0000313" key="1">
    <source>
        <dbReference type="EMBL" id="ETE61180.1"/>
    </source>
</evidence>
<dbReference type="Proteomes" id="UP000018936">
    <property type="component" value="Unassembled WGS sequence"/>
</dbReference>